<dbReference type="STRING" id="571438.SAMN05192586_10633"/>
<dbReference type="GO" id="GO:0022627">
    <property type="term" value="C:cytosolic small ribosomal subunit"/>
    <property type="evidence" value="ECO:0007669"/>
    <property type="project" value="TreeGrafter"/>
</dbReference>
<keyword evidence="1 4" id="KW-0810">Translation regulation</keyword>
<evidence type="ECO:0000256" key="3">
    <source>
        <dbReference type="ARBA" id="ARBA00041148"/>
    </source>
</evidence>
<protein>
    <recommendedName>
        <fullName evidence="3 4">Ribosome hibernation promoting factor</fullName>
        <shortName evidence="4">HPF</shortName>
    </recommendedName>
</protein>
<dbReference type="NCBIfam" id="TIGR00741">
    <property type="entry name" value="yfiA"/>
    <property type="match status" value="1"/>
</dbReference>
<dbReference type="InterPro" id="IPR003489">
    <property type="entry name" value="RHF/RaiA"/>
</dbReference>
<dbReference type="InterPro" id="IPR032528">
    <property type="entry name" value="Ribosom_S30AE_C"/>
</dbReference>
<dbReference type="PANTHER" id="PTHR33231:SF1">
    <property type="entry name" value="30S RIBOSOMAL PROTEIN"/>
    <property type="match status" value="1"/>
</dbReference>
<evidence type="ECO:0000256" key="2">
    <source>
        <dbReference type="ARBA" id="ARBA00038695"/>
    </source>
</evidence>
<dbReference type="InterPro" id="IPR034694">
    <property type="entry name" value="HPF_long/plastid"/>
</dbReference>
<dbReference type="InterPro" id="IPR050574">
    <property type="entry name" value="HPF/YfiA_ribosome-assoc"/>
</dbReference>
<dbReference type="PANTHER" id="PTHR33231">
    <property type="entry name" value="30S RIBOSOMAL PROTEIN"/>
    <property type="match status" value="1"/>
</dbReference>
<dbReference type="GO" id="GO:0045900">
    <property type="term" value="P:negative regulation of translational elongation"/>
    <property type="evidence" value="ECO:0007669"/>
    <property type="project" value="TreeGrafter"/>
</dbReference>
<dbReference type="SUPFAM" id="SSF69754">
    <property type="entry name" value="Ribosome binding protein Y (YfiA homologue)"/>
    <property type="match status" value="1"/>
</dbReference>
<dbReference type="InterPro" id="IPR038416">
    <property type="entry name" value="Ribosom_S30AE_C_sf"/>
</dbReference>
<dbReference type="Proteomes" id="UP000199355">
    <property type="component" value="Unassembled WGS sequence"/>
</dbReference>
<sequence length="179" mass="20201">MNISFAFKNFDASDHLKKYARRRMEKLGRFFGKAAGLDVAVVLTVDKFRHRCEVTVTGEGLHINASEQTSDMYAAIDLVTDKVEAQIKRQVSRVKEQRRKARNAEVDVFTYTMDAEGEAPQPVEGTDRLATKPLHLDEALMQLDSIGSDFLVFFNAENGRINVVYRTRVSGYALIDPVL</sequence>
<dbReference type="EMBL" id="FNBX01000006">
    <property type="protein sequence ID" value="SDF47443.1"/>
    <property type="molecule type" value="Genomic_DNA"/>
</dbReference>
<keyword evidence="7" id="KW-1185">Reference proteome</keyword>
<dbReference type="GO" id="GO:0043024">
    <property type="term" value="F:ribosomal small subunit binding"/>
    <property type="evidence" value="ECO:0007669"/>
    <property type="project" value="TreeGrafter"/>
</dbReference>
<dbReference type="InterPro" id="IPR036567">
    <property type="entry name" value="RHF-like"/>
</dbReference>
<dbReference type="Pfam" id="PF16321">
    <property type="entry name" value="Ribosom_S30AE_C"/>
    <property type="match status" value="1"/>
</dbReference>
<accession>A0A1G7LDA1</accession>
<keyword evidence="4" id="KW-0963">Cytoplasm</keyword>
<comment type="function">
    <text evidence="4">Required for dimerization of active 70S ribosomes into 100S ribosomes in stationary phase; 100S ribosomes are translationally inactive and sometimes present during exponential growth.</text>
</comment>
<comment type="subunit">
    <text evidence="4">Interacts with 100S ribosomes.</text>
</comment>
<dbReference type="Gene3D" id="3.30.505.50">
    <property type="entry name" value="Sigma 54 modulation/S30EA ribosomal protein, C-terminal domain"/>
    <property type="match status" value="1"/>
</dbReference>
<keyword evidence="6" id="KW-0687">Ribonucleoprotein</keyword>
<comment type="similarity">
    <text evidence="4">Belongs to the HPF/YfiA ribosome-associated protein family. Long HPF subfamily.</text>
</comment>
<dbReference type="CDD" id="cd00552">
    <property type="entry name" value="RaiA"/>
    <property type="match status" value="1"/>
</dbReference>
<reference evidence="7" key="1">
    <citation type="submission" date="2016-10" db="EMBL/GenBank/DDBJ databases">
        <authorList>
            <person name="Varghese N."/>
            <person name="Submissions S."/>
        </authorList>
    </citation>
    <scope>NUCLEOTIDE SEQUENCE [LARGE SCALE GENOMIC DNA]</scope>
    <source>
        <strain evidence="7">KHC7</strain>
    </source>
</reference>
<evidence type="ECO:0000256" key="4">
    <source>
        <dbReference type="HAMAP-Rule" id="MF_00839"/>
    </source>
</evidence>
<comment type="subunit">
    <text evidence="2">Associates exclusively with 100S ribosomes, which are dimers of 70S ribosomes.</text>
</comment>
<dbReference type="Gene3D" id="3.30.160.100">
    <property type="entry name" value="Ribosome hibernation promotion factor-like"/>
    <property type="match status" value="1"/>
</dbReference>
<keyword evidence="6" id="KW-0689">Ribosomal protein</keyword>
<dbReference type="Pfam" id="PF02482">
    <property type="entry name" value="Ribosomal_S30AE"/>
    <property type="match status" value="1"/>
</dbReference>
<evidence type="ECO:0000256" key="1">
    <source>
        <dbReference type="ARBA" id="ARBA00022845"/>
    </source>
</evidence>
<proteinExistence type="inferred from homology"/>
<dbReference type="HAMAP" id="MF_00839">
    <property type="entry name" value="HPF"/>
    <property type="match status" value="1"/>
</dbReference>
<evidence type="ECO:0000313" key="6">
    <source>
        <dbReference type="EMBL" id="SDF47443.1"/>
    </source>
</evidence>
<organism evidence="6 7">
    <name type="scientific">Desulfovibrio legallii</name>
    <dbReference type="NCBI Taxonomy" id="571438"/>
    <lineage>
        <taxon>Bacteria</taxon>
        <taxon>Pseudomonadati</taxon>
        <taxon>Thermodesulfobacteriota</taxon>
        <taxon>Desulfovibrionia</taxon>
        <taxon>Desulfovibrionales</taxon>
        <taxon>Desulfovibrionaceae</taxon>
        <taxon>Desulfovibrio</taxon>
    </lineage>
</organism>
<evidence type="ECO:0000313" key="7">
    <source>
        <dbReference type="Proteomes" id="UP000199355"/>
    </source>
</evidence>
<dbReference type="OrthoDB" id="9794975at2"/>
<name>A0A1G7LDA1_9BACT</name>
<gene>
    <name evidence="4" type="primary">hpf</name>
    <name evidence="6" type="ORF">SAMN05192586_10633</name>
</gene>
<dbReference type="RefSeq" id="WP_092153283.1">
    <property type="nucleotide sequence ID" value="NZ_FNBX01000006.1"/>
</dbReference>
<comment type="subcellular location">
    <subcellularLocation>
        <location evidence="4">Cytoplasm</location>
    </subcellularLocation>
</comment>
<evidence type="ECO:0000259" key="5">
    <source>
        <dbReference type="Pfam" id="PF16321"/>
    </source>
</evidence>
<feature type="domain" description="Sigma 54 modulation/S30EA ribosomal protein C-terminal" evidence="5">
    <location>
        <begin position="122"/>
        <end position="174"/>
    </location>
</feature>
<dbReference type="AlphaFoldDB" id="A0A1G7LDA1"/>